<reference evidence="1" key="1">
    <citation type="journal article" date="2021" name="PeerJ">
        <title>Extensive microbial diversity within the chicken gut microbiome revealed by metagenomics and culture.</title>
        <authorList>
            <person name="Gilroy R."/>
            <person name="Ravi A."/>
            <person name="Getino M."/>
            <person name="Pursley I."/>
            <person name="Horton D.L."/>
            <person name="Alikhan N.F."/>
            <person name="Baker D."/>
            <person name="Gharbi K."/>
            <person name="Hall N."/>
            <person name="Watson M."/>
            <person name="Adriaenssens E.M."/>
            <person name="Foster-Nyarko E."/>
            <person name="Jarju S."/>
            <person name="Secka A."/>
            <person name="Antonio M."/>
            <person name="Oren A."/>
            <person name="Chaudhuri R.R."/>
            <person name="La Ragione R."/>
            <person name="Hildebrand F."/>
            <person name="Pallen M.J."/>
        </authorList>
    </citation>
    <scope>NUCLEOTIDE SEQUENCE</scope>
    <source>
        <strain evidence="1">A6-441</strain>
    </source>
</reference>
<dbReference type="Proteomes" id="UP000724657">
    <property type="component" value="Unassembled WGS sequence"/>
</dbReference>
<sequence>MRPLFVFFLYFVSTLLFGDNISQEIVKVRIVVKGKAYISYIVLSSAEKQNNFFIVGEKL</sequence>
<protein>
    <submittedName>
        <fullName evidence="1">Uncharacterized protein</fullName>
    </submittedName>
</protein>
<proteinExistence type="predicted"/>
<name>A0A9E2NY84_9FUSO</name>
<accession>A0A9E2NY84</accession>
<dbReference type="EMBL" id="JAHLFN010000016">
    <property type="protein sequence ID" value="MBU3841736.1"/>
    <property type="molecule type" value="Genomic_DNA"/>
</dbReference>
<reference evidence="1" key="2">
    <citation type="submission" date="2021-04" db="EMBL/GenBank/DDBJ databases">
        <authorList>
            <person name="Gilroy R."/>
        </authorList>
    </citation>
    <scope>NUCLEOTIDE SEQUENCE</scope>
    <source>
        <strain evidence="1">A6-441</strain>
    </source>
</reference>
<gene>
    <name evidence="1" type="ORF">IAA47_01840</name>
</gene>
<organism evidence="1 2">
    <name type="scientific">Candidatus Fusobacterium pullicola</name>
    <dbReference type="NCBI Taxonomy" id="2838601"/>
    <lineage>
        <taxon>Bacteria</taxon>
        <taxon>Fusobacteriati</taxon>
        <taxon>Fusobacteriota</taxon>
        <taxon>Fusobacteriia</taxon>
        <taxon>Fusobacteriales</taxon>
        <taxon>Fusobacteriaceae</taxon>
        <taxon>Fusobacterium</taxon>
    </lineage>
</organism>
<evidence type="ECO:0000313" key="1">
    <source>
        <dbReference type="EMBL" id="MBU3841736.1"/>
    </source>
</evidence>
<comment type="caution">
    <text evidence="1">The sequence shown here is derived from an EMBL/GenBank/DDBJ whole genome shotgun (WGS) entry which is preliminary data.</text>
</comment>
<dbReference type="AlphaFoldDB" id="A0A9E2NY84"/>
<evidence type="ECO:0000313" key="2">
    <source>
        <dbReference type="Proteomes" id="UP000724657"/>
    </source>
</evidence>